<name>Q95TU7_DROME</name>
<dbReference type="EMBL" id="AY058502">
    <property type="protein sequence ID" value="AAL13731.1"/>
    <property type="molecule type" value="mRNA"/>
</dbReference>
<dbReference type="InterPro" id="IPR012337">
    <property type="entry name" value="RNaseH-like_sf"/>
</dbReference>
<dbReference type="GO" id="GO:0003676">
    <property type="term" value="F:nucleic acid binding"/>
    <property type="evidence" value="ECO:0007669"/>
    <property type="project" value="InterPro"/>
</dbReference>
<dbReference type="InterPro" id="IPR036397">
    <property type="entry name" value="RNaseH_sf"/>
</dbReference>
<evidence type="ECO:0000313" key="2">
    <source>
        <dbReference type="EMBL" id="AAL13731.1"/>
    </source>
</evidence>
<evidence type="ECO:0000259" key="1">
    <source>
        <dbReference type="PROSITE" id="PS50994"/>
    </source>
</evidence>
<proteinExistence type="evidence at transcript level"/>
<dbReference type="InterPro" id="IPR050951">
    <property type="entry name" value="Retrovirus_Pol_polyprotein"/>
</dbReference>
<accession>Q95TU7</accession>
<reference evidence="2" key="1">
    <citation type="submission" date="2001-10" db="EMBL/GenBank/DDBJ databases">
        <authorList>
            <person name="Stapleton M."/>
            <person name="Brokstein P."/>
            <person name="Hong L."/>
            <person name="Agbayani A."/>
            <person name="Carlson J."/>
            <person name="Champe M."/>
            <person name="Chavez C."/>
            <person name="Dorsett V."/>
            <person name="Farfan D."/>
            <person name="Frise E."/>
            <person name="George R."/>
            <person name="Gonzalez M."/>
            <person name="Guarin H."/>
            <person name="Li P."/>
            <person name="Liao G."/>
            <person name="Miranda A."/>
            <person name="Mungall C.J."/>
            <person name="Nunoo J."/>
            <person name="Pacleb J."/>
            <person name="Paragas V."/>
            <person name="Park S."/>
            <person name="Phouanenavong S."/>
            <person name="Wan K."/>
            <person name="Yu C."/>
            <person name="Lewis S.E."/>
            <person name="Rubin G.M."/>
            <person name="Celniker S."/>
        </authorList>
    </citation>
    <scope>NUCLEOTIDE SEQUENCE</scope>
    <source>
        <strain evidence="2">Berkeley</strain>
    </source>
</reference>
<dbReference type="PANTHER" id="PTHR37984:SF5">
    <property type="entry name" value="PROTEIN NYNRIN-LIKE"/>
    <property type="match status" value="1"/>
</dbReference>
<dbReference type="InterPro" id="IPR001584">
    <property type="entry name" value="Integrase_cat-core"/>
</dbReference>
<dbReference type="PANTHER" id="PTHR37984">
    <property type="entry name" value="PROTEIN CBG26694"/>
    <property type="match status" value="1"/>
</dbReference>
<dbReference type="AlphaFoldDB" id="Q95TU7"/>
<feature type="domain" description="Integrase catalytic" evidence="1">
    <location>
        <begin position="29"/>
        <end position="187"/>
    </location>
</feature>
<organism evidence="2">
    <name type="scientific">Drosophila melanogaster</name>
    <name type="common">Fruit fly</name>
    <dbReference type="NCBI Taxonomy" id="7227"/>
    <lineage>
        <taxon>Eukaryota</taxon>
        <taxon>Metazoa</taxon>
        <taxon>Ecdysozoa</taxon>
        <taxon>Arthropoda</taxon>
        <taxon>Hexapoda</taxon>
        <taxon>Insecta</taxon>
        <taxon>Pterygota</taxon>
        <taxon>Neoptera</taxon>
        <taxon>Endopterygota</taxon>
        <taxon>Diptera</taxon>
        <taxon>Brachycera</taxon>
        <taxon>Muscomorpha</taxon>
        <taxon>Ephydroidea</taxon>
        <taxon>Drosophilidae</taxon>
        <taxon>Drosophila</taxon>
        <taxon>Sophophora</taxon>
    </lineage>
</organism>
<protein>
    <submittedName>
        <fullName evidence="2">LD21171p</fullName>
    </submittedName>
</protein>
<dbReference type="SUPFAM" id="SSF53098">
    <property type="entry name" value="Ribonuclease H-like"/>
    <property type="match status" value="1"/>
</dbReference>
<dbReference type="GO" id="GO:0015074">
    <property type="term" value="P:DNA integration"/>
    <property type="evidence" value="ECO:0007669"/>
    <property type="project" value="InterPro"/>
</dbReference>
<dbReference type="PROSITE" id="PS50994">
    <property type="entry name" value="INTEGRASE"/>
    <property type="match status" value="1"/>
</dbReference>
<sequence length="280" mass="32699">MSSTIRLQTSSCQCCKLYKYERHPNKPNLQPTPIPNYPCEILHIDIFALEKRLYLSCIDKFSKFAKLFHLQSKASVHLRETLVEALHYFTAPKVLVSDNERGLLCPTVLNYLRSLDIDLYYAPTQKSEVNGQVERFHSTFLEIYRCLKDELPTFKPVELVHIAVDRYNTSVHSVTNRKPADVFFDRSSRVNYQGLTDFRRQTLEDIKGLIEYKQIRGNMARNKNRDEPKSYGPGDEVFVANKQIKTKEKARFRCEKVQEDNKVTVKTRSGKIFHKSDLRN</sequence>
<dbReference type="Gene3D" id="3.30.420.10">
    <property type="entry name" value="Ribonuclease H-like superfamily/Ribonuclease H"/>
    <property type="match status" value="1"/>
</dbReference>